<name>A0A1Z4JAI0_LEPBY</name>
<protein>
    <recommendedName>
        <fullName evidence="3">GIY-YIG nuclease family protein</fullName>
    </recommendedName>
</protein>
<dbReference type="AlphaFoldDB" id="A0A1Z4JAI0"/>
<dbReference type="EMBL" id="AP018203">
    <property type="protein sequence ID" value="BAY53678.1"/>
    <property type="molecule type" value="Genomic_DNA"/>
</dbReference>
<accession>A0A1Z4JAI0</accession>
<sequence>MIYLLESKRQAALKIGITNNIDRRLQQLRTSCPDWECLRIVDLGSLATEGRIEAKIIETFKFYSIGGELFRYSLRLLGDIGRLLTSYEQGEV</sequence>
<evidence type="ECO:0008006" key="3">
    <source>
        <dbReference type="Google" id="ProtNLM"/>
    </source>
</evidence>
<organism evidence="1 2">
    <name type="scientific">Leptolyngbya boryana NIES-2135</name>
    <dbReference type="NCBI Taxonomy" id="1973484"/>
    <lineage>
        <taxon>Bacteria</taxon>
        <taxon>Bacillati</taxon>
        <taxon>Cyanobacteriota</taxon>
        <taxon>Cyanophyceae</taxon>
        <taxon>Leptolyngbyales</taxon>
        <taxon>Leptolyngbyaceae</taxon>
        <taxon>Leptolyngbya group</taxon>
        <taxon>Leptolyngbya</taxon>
    </lineage>
</organism>
<keyword evidence="2" id="KW-1185">Reference proteome</keyword>
<gene>
    <name evidence="1" type="ORF">NIES2135_04880</name>
</gene>
<evidence type="ECO:0000313" key="2">
    <source>
        <dbReference type="Proteomes" id="UP000217895"/>
    </source>
</evidence>
<evidence type="ECO:0000313" key="1">
    <source>
        <dbReference type="EMBL" id="BAY53678.1"/>
    </source>
</evidence>
<reference evidence="1 2" key="1">
    <citation type="submission" date="2017-06" db="EMBL/GenBank/DDBJ databases">
        <title>Genome sequencing of cyanobaciteial culture collection at National Institute for Environmental Studies (NIES).</title>
        <authorList>
            <person name="Hirose Y."/>
            <person name="Shimura Y."/>
            <person name="Fujisawa T."/>
            <person name="Nakamura Y."/>
            <person name="Kawachi M."/>
        </authorList>
    </citation>
    <scope>NUCLEOTIDE SEQUENCE [LARGE SCALE GENOMIC DNA]</scope>
    <source>
        <strain evidence="1 2">NIES-2135</strain>
    </source>
</reference>
<dbReference type="Proteomes" id="UP000217895">
    <property type="component" value="Chromosome"/>
</dbReference>
<dbReference type="Pfam" id="PF13455">
    <property type="entry name" value="MUG113"/>
    <property type="match status" value="1"/>
</dbReference>
<proteinExistence type="predicted"/>